<accession>A0A853CQR3</accession>
<protein>
    <recommendedName>
        <fullName evidence="5">DUF11 domain-containing protein</fullName>
    </recommendedName>
</protein>
<dbReference type="InterPro" id="IPR006311">
    <property type="entry name" value="TAT_signal"/>
</dbReference>
<evidence type="ECO:0008006" key="5">
    <source>
        <dbReference type="Google" id="ProtNLM"/>
    </source>
</evidence>
<dbReference type="AlphaFoldDB" id="A0A853CQR3"/>
<name>A0A853CQR3_9MICO</name>
<gene>
    <name evidence="3" type="ORF">HNR13_000915</name>
</gene>
<feature type="transmembrane region" description="Helical" evidence="1">
    <location>
        <begin position="183"/>
        <end position="205"/>
    </location>
</feature>
<keyword evidence="1" id="KW-1133">Transmembrane helix</keyword>
<keyword evidence="1" id="KW-0472">Membrane</keyword>
<evidence type="ECO:0000256" key="2">
    <source>
        <dbReference type="SAM" id="SignalP"/>
    </source>
</evidence>
<organism evidence="3 4">
    <name type="scientific">Leifsonia shinshuensis</name>
    <dbReference type="NCBI Taxonomy" id="150026"/>
    <lineage>
        <taxon>Bacteria</taxon>
        <taxon>Bacillati</taxon>
        <taxon>Actinomycetota</taxon>
        <taxon>Actinomycetes</taxon>
        <taxon>Micrococcales</taxon>
        <taxon>Microbacteriaceae</taxon>
        <taxon>Leifsonia</taxon>
    </lineage>
</organism>
<comment type="caution">
    <text evidence="3">The sequence shown here is derived from an EMBL/GenBank/DDBJ whole genome shotgun (WGS) entry which is preliminary data.</text>
</comment>
<reference evidence="3 4" key="1">
    <citation type="submission" date="2020-07" db="EMBL/GenBank/DDBJ databases">
        <title>Sequencing the genomes of 1000 actinobacteria strains.</title>
        <authorList>
            <person name="Klenk H.-P."/>
        </authorList>
    </citation>
    <scope>NUCLEOTIDE SEQUENCE [LARGE SCALE GENOMIC DNA]</scope>
    <source>
        <strain evidence="3 4">DSM 15165</strain>
    </source>
</reference>
<feature type="signal peptide" evidence="2">
    <location>
        <begin position="1"/>
        <end position="32"/>
    </location>
</feature>
<sequence>MNTPHNRRPTLRRWTIVAAAALIGSVLLSAPAASVAAAQPAPDGLSIAITDGAAETTSGASSNYTVTVTNRGTTPVSAELVVALPPFAAFSEAKGAHVEKTEAAWTVTVAPGSSERRHATADIGRIPAGEVRVTTLATLYASGDRSRILVRAADANAIQGVLDPAHTVGQSPAKVSAAPGDSAVIVVVSACAVLLALAIVGVVVFRRVRRRRRGVRGTA</sequence>
<dbReference type="RefSeq" id="WP_179604655.1">
    <property type="nucleotide sequence ID" value="NZ_BAABEH010000001.1"/>
</dbReference>
<keyword evidence="1" id="KW-0812">Transmembrane</keyword>
<dbReference type="Proteomes" id="UP000578352">
    <property type="component" value="Unassembled WGS sequence"/>
</dbReference>
<proteinExistence type="predicted"/>
<evidence type="ECO:0000313" key="4">
    <source>
        <dbReference type="Proteomes" id="UP000578352"/>
    </source>
</evidence>
<evidence type="ECO:0000256" key="1">
    <source>
        <dbReference type="SAM" id="Phobius"/>
    </source>
</evidence>
<dbReference type="PROSITE" id="PS51318">
    <property type="entry name" value="TAT"/>
    <property type="match status" value="1"/>
</dbReference>
<feature type="chain" id="PRO_5032888026" description="DUF11 domain-containing protein" evidence="2">
    <location>
        <begin position="33"/>
        <end position="219"/>
    </location>
</feature>
<keyword evidence="2" id="KW-0732">Signal</keyword>
<evidence type="ECO:0000313" key="3">
    <source>
        <dbReference type="EMBL" id="NYJ22628.1"/>
    </source>
</evidence>
<dbReference type="EMBL" id="JACCFL010000001">
    <property type="protein sequence ID" value="NYJ22628.1"/>
    <property type="molecule type" value="Genomic_DNA"/>
</dbReference>